<dbReference type="EMBL" id="LAZR01000316">
    <property type="protein sequence ID" value="KKN75053.1"/>
    <property type="molecule type" value="Genomic_DNA"/>
</dbReference>
<evidence type="ECO:0000313" key="1">
    <source>
        <dbReference type="EMBL" id="KKN75053.1"/>
    </source>
</evidence>
<reference evidence="1" key="1">
    <citation type="journal article" date="2015" name="Nature">
        <title>Complex archaea that bridge the gap between prokaryotes and eukaryotes.</title>
        <authorList>
            <person name="Spang A."/>
            <person name="Saw J.H."/>
            <person name="Jorgensen S.L."/>
            <person name="Zaremba-Niedzwiedzka K."/>
            <person name="Martijn J."/>
            <person name="Lind A.E."/>
            <person name="van Eijk R."/>
            <person name="Schleper C."/>
            <person name="Guy L."/>
            <person name="Ettema T.J."/>
        </authorList>
    </citation>
    <scope>NUCLEOTIDE SEQUENCE</scope>
</reference>
<accession>A0A0F9WA99</accession>
<comment type="caution">
    <text evidence="1">The sequence shown here is derived from an EMBL/GenBank/DDBJ whole genome shotgun (WGS) entry which is preliminary data.</text>
</comment>
<evidence type="ECO:0008006" key="2">
    <source>
        <dbReference type="Google" id="ProtNLM"/>
    </source>
</evidence>
<dbReference type="AlphaFoldDB" id="A0A0F9WA99"/>
<protein>
    <recommendedName>
        <fullName evidence="2">DNA N-6-adenine-methyltransferase (Dam)</fullName>
    </recommendedName>
</protein>
<organism evidence="1">
    <name type="scientific">marine sediment metagenome</name>
    <dbReference type="NCBI Taxonomy" id="412755"/>
    <lineage>
        <taxon>unclassified sequences</taxon>
        <taxon>metagenomes</taxon>
        <taxon>ecological metagenomes</taxon>
    </lineage>
</organism>
<name>A0A0F9WA99_9ZZZZ</name>
<gene>
    <name evidence="1" type="ORF">LCGC14_0384270</name>
</gene>
<proteinExistence type="predicted"/>
<sequence>MLKGEMMRKKFWITPPELYRELDEEFSFDFDPCPDPRPELYNGLDGPWGMSNFVNPPFRKSDGAFDAGPTAFIRKAIEEQQKGKSSVIIINTMAFINMLLEAGAECRSMGRVRWHDAQTGEEWKKPSNTSLFVLKGK</sequence>